<protein>
    <submittedName>
        <fullName evidence="2">Dienelactone hydrolase family protein</fullName>
    </submittedName>
</protein>
<feature type="domain" description="Dienelactone hydrolase" evidence="1">
    <location>
        <begin position="19"/>
        <end position="230"/>
    </location>
</feature>
<evidence type="ECO:0000313" key="3">
    <source>
        <dbReference type="Proteomes" id="UP000451860"/>
    </source>
</evidence>
<dbReference type="Proteomes" id="UP000451860">
    <property type="component" value="Unassembled WGS sequence"/>
</dbReference>
<dbReference type="RefSeq" id="WP_152204324.1">
    <property type="nucleotide sequence ID" value="NZ_VUKF01000049.1"/>
</dbReference>
<evidence type="ECO:0000259" key="1">
    <source>
        <dbReference type="Pfam" id="PF01738"/>
    </source>
</evidence>
<dbReference type="InterPro" id="IPR002925">
    <property type="entry name" value="Dienelactn_hydro"/>
</dbReference>
<dbReference type="PANTHER" id="PTHR46623:SF6">
    <property type="entry name" value="ALPHA_BETA-HYDROLASES SUPERFAMILY PROTEIN"/>
    <property type="match status" value="1"/>
</dbReference>
<dbReference type="PANTHER" id="PTHR46623">
    <property type="entry name" value="CARBOXYMETHYLENEBUTENOLIDASE-RELATED"/>
    <property type="match status" value="1"/>
</dbReference>
<keyword evidence="2" id="KW-0378">Hydrolase</keyword>
<comment type="caution">
    <text evidence="2">The sequence shown here is derived from an EMBL/GenBank/DDBJ whole genome shotgun (WGS) entry which is preliminary data.</text>
</comment>
<organism evidence="2 3">
    <name type="scientific">Georgenia thermotolerans</name>
    <dbReference type="NCBI Taxonomy" id="527326"/>
    <lineage>
        <taxon>Bacteria</taxon>
        <taxon>Bacillati</taxon>
        <taxon>Actinomycetota</taxon>
        <taxon>Actinomycetes</taxon>
        <taxon>Micrococcales</taxon>
        <taxon>Bogoriellaceae</taxon>
        <taxon>Georgenia</taxon>
    </lineage>
</organism>
<dbReference type="Pfam" id="PF01738">
    <property type="entry name" value="DLH"/>
    <property type="match status" value="1"/>
</dbReference>
<dbReference type="SUPFAM" id="SSF53474">
    <property type="entry name" value="alpha/beta-Hydrolases"/>
    <property type="match status" value="1"/>
</dbReference>
<reference evidence="2 3" key="1">
    <citation type="submission" date="2019-10" db="EMBL/GenBank/DDBJ databases">
        <title>Georgenia wutianyii sp. nov. and Georgenia yuyongxinii sp. nov. isolated from plateau pika (Ochotona curzoniae) in the Qinghai-Tibet plateau of China.</title>
        <authorList>
            <person name="Tian Z."/>
        </authorList>
    </citation>
    <scope>NUCLEOTIDE SEQUENCE [LARGE SCALE GENOMIC DNA]</scope>
    <source>
        <strain evidence="2 3">DSM 21501</strain>
    </source>
</reference>
<accession>A0A7J5URX0</accession>
<proteinExistence type="predicted"/>
<dbReference type="OrthoDB" id="3208682at2"/>
<dbReference type="GO" id="GO:0016787">
    <property type="term" value="F:hydrolase activity"/>
    <property type="evidence" value="ECO:0007669"/>
    <property type="project" value="UniProtKB-KW"/>
</dbReference>
<dbReference type="EMBL" id="WHJE01000020">
    <property type="protein sequence ID" value="KAE8764884.1"/>
    <property type="molecule type" value="Genomic_DNA"/>
</dbReference>
<dbReference type="InterPro" id="IPR051049">
    <property type="entry name" value="Dienelactone_hydrolase-like"/>
</dbReference>
<name>A0A7J5URX0_9MICO</name>
<keyword evidence="3" id="KW-1185">Reference proteome</keyword>
<dbReference type="AlphaFoldDB" id="A0A7J5URX0"/>
<gene>
    <name evidence="2" type="ORF">GB883_06665</name>
</gene>
<dbReference type="InterPro" id="IPR029058">
    <property type="entry name" value="AB_hydrolase_fold"/>
</dbReference>
<sequence length="242" mass="26009">MAEASVSVTVPTAKGEMPAHLWLPPSGTGPGIVVLQEIFGVSRYIQDRCADLAELGYVVLAPEIYWRIGSPELDESRPDYLEQGLALMQHVEWDDAVADGVAALRALRERPEVVGGVGVLGFCYGGGLAFHVAAAADPDVLVSYYGSALPRLLELAPRVSAPSLHHFGTDDAYIPMPQVEAIRDAVAGPDVEFHLYPGAGHAFDNPLPMFHHPEAADDAWSATTRFLHAHLPAQEHVGRPIP</sequence>
<dbReference type="Gene3D" id="3.40.50.1820">
    <property type="entry name" value="alpha/beta hydrolase"/>
    <property type="match status" value="1"/>
</dbReference>
<evidence type="ECO:0000313" key="2">
    <source>
        <dbReference type="EMBL" id="KAE8764884.1"/>
    </source>
</evidence>